<feature type="chain" id="PRO_5039176015" description="WD40-like Beta Propeller Repeat" evidence="1">
    <location>
        <begin position="25"/>
        <end position="329"/>
    </location>
</feature>
<sequence>MPVISGIRRSLRAAAAAATVTAVAAAPLPAAAHTTAPARTAPRVAEPVPIKLPGTGVTVYEDVADPVRVTSYTVGRDAYLRRGASFVRRSGDSEVTVAPKGVRALGVAAAYTSGYDSVNLFEVATGRGDRIRTVRKPLVANLARWARDGSKAVLTVRRKTGTRWRTTGFVVVNATGRSARVVTVRDVDASAVFRWSPTGAELMAGHAGGVRFYAPDGTVRSTSTGTGTPAGGEDAFSPSGRRVSTWCPASYAEHVCVWNRTDGRLETRVNIRPESLWGWWDDDHLIAVVAHGAARRAVLADLRGGTARVLAEIPAADWGRRLYLSYTRK</sequence>
<reference evidence="2 3" key="1">
    <citation type="submission" date="2021-01" db="EMBL/GenBank/DDBJ databases">
        <title>Whole genome shotgun sequence of Planobispora siamensis NBRC 107568.</title>
        <authorList>
            <person name="Komaki H."/>
            <person name="Tamura T."/>
        </authorList>
    </citation>
    <scope>NUCLEOTIDE SEQUENCE [LARGE SCALE GENOMIC DNA]</scope>
    <source>
        <strain evidence="2 3">NBRC 107568</strain>
    </source>
</reference>
<dbReference type="SUPFAM" id="SSF82171">
    <property type="entry name" value="DPP6 N-terminal domain-like"/>
    <property type="match status" value="1"/>
</dbReference>
<accession>A0A8J3WM11</accession>
<comment type="caution">
    <text evidence="2">The sequence shown here is derived from an EMBL/GenBank/DDBJ whole genome shotgun (WGS) entry which is preliminary data.</text>
</comment>
<dbReference type="RefSeq" id="WP_204066576.1">
    <property type="nucleotide sequence ID" value="NZ_BOOJ01000041.1"/>
</dbReference>
<dbReference type="AlphaFoldDB" id="A0A8J3WM11"/>
<gene>
    <name evidence="2" type="ORF">Psi01_50730</name>
</gene>
<name>A0A8J3WM11_9ACTN</name>
<evidence type="ECO:0008006" key="4">
    <source>
        <dbReference type="Google" id="ProtNLM"/>
    </source>
</evidence>
<keyword evidence="3" id="KW-1185">Reference proteome</keyword>
<protein>
    <recommendedName>
        <fullName evidence="4">WD40-like Beta Propeller Repeat</fullName>
    </recommendedName>
</protein>
<feature type="signal peptide" evidence="1">
    <location>
        <begin position="1"/>
        <end position="24"/>
    </location>
</feature>
<dbReference type="EMBL" id="BOOJ01000041">
    <property type="protein sequence ID" value="GIH94443.1"/>
    <property type="molecule type" value="Genomic_DNA"/>
</dbReference>
<proteinExistence type="predicted"/>
<evidence type="ECO:0000313" key="2">
    <source>
        <dbReference type="EMBL" id="GIH94443.1"/>
    </source>
</evidence>
<evidence type="ECO:0000313" key="3">
    <source>
        <dbReference type="Proteomes" id="UP000619788"/>
    </source>
</evidence>
<organism evidence="2 3">
    <name type="scientific">Planobispora siamensis</name>
    <dbReference type="NCBI Taxonomy" id="936338"/>
    <lineage>
        <taxon>Bacteria</taxon>
        <taxon>Bacillati</taxon>
        <taxon>Actinomycetota</taxon>
        <taxon>Actinomycetes</taxon>
        <taxon>Streptosporangiales</taxon>
        <taxon>Streptosporangiaceae</taxon>
        <taxon>Planobispora</taxon>
    </lineage>
</organism>
<keyword evidence="1" id="KW-0732">Signal</keyword>
<evidence type="ECO:0000256" key="1">
    <source>
        <dbReference type="SAM" id="SignalP"/>
    </source>
</evidence>
<dbReference type="Proteomes" id="UP000619788">
    <property type="component" value="Unassembled WGS sequence"/>
</dbReference>